<keyword evidence="4" id="KW-0808">Transferase</keyword>
<accession>A0A9D2ZYW4</accession>
<dbReference type="GO" id="GO:0005886">
    <property type="term" value="C:plasma membrane"/>
    <property type="evidence" value="ECO:0007669"/>
    <property type="project" value="UniProtKB-SubCell"/>
</dbReference>
<gene>
    <name evidence="7" type="ORF">K8V79_05925</name>
</gene>
<keyword evidence="3" id="KW-0997">Cell inner membrane</keyword>
<comment type="subcellular location">
    <subcellularLocation>
        <location evidence="1">Cell inner membrane</location>
    </subcellularLocation>
</comment>
<organism evidence="7 8">
    <name type="scientific">Acinetobacter lwoffii</name>
    <dbReference type="NCBI Taxonomy" id="28090"/>
    <lineage>
        <taxon>Bacteria</taxon>
        <taxon>Pseudomonadati</taxon>
        <taxon>Pseudomonadota</taxon>
        <taxon>Gammaproteobacteria</taxon>
        <taxon>Moraxellales</taxon>
        <taxon>Moraxellaceae</taxon>
        <taxon>Acinetobacter</taxon>
    </lineage>
</organism>
<name>A0A9D2ZYW4_ACILW</name>
<reference evidence="7" key="1">
    <citation type="journal article" date="2021" name="PeerJ">
        <title>Extensive microbial diversity within the chicken gut microbiome revealed by metagenomics and culture.</title>
        <authorList>
            <person name="Gilroy R."/>
            <person name="Ravi A."/>
            <person name="Getino M."/>
            <person name="Pursley I."/>
            <person name="Horton D.L."/>
            <person name="Alikhan N.F."/>
            <person name="Baker D."/>
            <person name="Gharbi K."/>
            <person name="Hall N."/>
            <person name="Watson M."/>
            <person name="Adriaenssens E.M."/>
            <person name="Foster-Nyarko E."/>
            <person name="Jarju S."/>
            <person name="Secka A."/>
            <person name="Antonio M."/>
            <person name="Oren A."/>
            <person name="Chaudhuri R.R."/>
            <person name="La Ragione R."/>
            <person name="Hildebrand F."/>
            <person name="Pallen M.J."/>
        </authorList>
    </citation>
    <scope>NUCLEOTIDE SEQUENCE</scope>
    <source>
        <strain evidence="7">CHK135-1449</strain>
    </source>
</reference>
<dbReference type="Pfam" id="PF03279">
    <property type="entry name" value="Lip_A_acyltrans"/>
    <property type="match status" value="1"/>
</dbReference>
<dbReference type="PANTHER" id="PTHR30606">
    <property type="entry name" value="LIPID A BIOSYNTHESIS LAUROYL ACYLTRANSFERASE"/>
    <property type="match status" value="1"/>
</dbReference>
<evidence type="ECO:0000313" key="8">
    <source>
        <dbReference type="Proteomes" id="UP000787156"/>
    </source>
</evidence>
<dbReference type="CDD" id="cd07984">
    <property type="entry name" value="LPLAT_LABLAT-like"/>
    <property type="match status" value="1"/>
</dbReference>
<keyword evidence="6 7" id="KW-0012">Acyltransferase</keyword>
<evidence type="ECO:0000313" key="7">
    <source>
        <dbReference type="EMBL" id="HJF27769.1"/>
    </source>
</evidence>
<protein>
    <submittedName>
        <fullName evidence="7">Lysophospholipid acyltransferase family protein</fullName>
    </submittedName>
</protein>
<comment type="caution">
    <text evidence="7">The sequence shown here is derived from an EMBL/GenBank/DDBJ whole genome shotgun (WGS) entry which is preliminary data.</text>
</comment>
<evidence type="ECO:0000256" key="3">
    <source>
        <dbReference type="ARBA" id="ARBA00022519"/>
    </source>
</evidence>
<evidence type="ECO:0000256" key="6">
    <source>
        <dbReference type="ARBA" id="ARBA00023315"/>
    </source>
</evidence>
<keyword evidence="2" id="KW-1003">Cell membrane</keyword>
<dbReference type="PIRSF" id="PIRSF026649">
    <property type="entry name" value="MsbB"/>
    <property type="match status" value="1"/>
</dbReference>
<evidence type="ECO:0000256" key="2">
    <source>
        <dbReference type="ARBA" id="ARBA00022475"/>
    </source>
</evidence>
<dbReference type="GO" id="GO:0009247">
    <property type="term" value="P:glycolipid biosynthetic process"/>
    <property type="evidence" value="ECO:0007669"/>
    <property type="project" value="UniProtKB-ARBA"/>
</dbReference>
<reference evidence="7" key="2">
    <citation type="submission" date="2021-09" db="EMBL/GenBank/DDBJ databases">
        <authorList>
            <person name="Gilroy R."/>
        </authorList>
    </citation>
    <scope>NUCLEOTIDE SEQUENCE</scope>
    <source>
        <strain evidence="7">CHK135-1449</strain>
    </source>
</reference>
<evidence type="ECO:0000256" key="5">
    <source>
        <dbReference type="ARBA" id="ARBA00023136"/>
    </source>
</evidence>
<dbReference type="PANTHER" id="PTHR30606:SF10">
    <property type="entry name" value="PHOSPHATIDYLINOSITOL MANNOSIDE ACYLTRANSFERASE"/>
    <property type="match status" value="1"/>
</dbReference>
<evidence type="ECO:0000256" key="4">
    <source>
        <dbReference type="ARBA" id="ARBA00022679"/>
    </source>
</evidence>
<dbReference type="Proteomes" id="UP000787156">
    <property type="component" value="Unassembled WGS sequence"/>
</dbReference>
<dbReference type="AlphaFoldDB" id="A0A9D2ZYW4"/>
<evidence type="ECO:0000256" key="1">
    <source>
        <dbReference type="ARBA" id="ARBA00004533"/>
    </source>
</evidence>
<dbReference type="EMBL" id="DYWX01000062">
    <property type="protein sequence ID" value="HJF27769.1"/>
    <property type="molecule type" value="Genomic_DNA"/>
</dbReference>
<dbReference type="GO" id="GO:0016746">
    <property type="term" value="F:acyltransferase activity"/>
    <property type="evidence" value="ECO:0007669"/>
    <property type="project" value="UniProtKB-KW"/>
</dbReference>
<sequence>MYLLLKNFSRLPLRLIQNLARLAGSLLYLSNSSARRVTEINLASAYPELAESERADLTQRSLKSQCMTYAESIKIWGSAPEFALEQIKVVHGENIFLDALKNPNGTLAVVPHFGTWELLNVWVNQHTSPVIMYKPSKNEDIDRFMLEARQRLNATLVPTDETGVRALFKHLKQGGFAAILPDHVPKESGGIYSPFFGQNALSSTLLSKLAAKTQCSVVGLSCLRREDLSGFEVHVQTLSAEINAKDLQLSVDTLNKEMERMINVAPEQYLWGYKRFRKVKGGKNIYHVIRI</sequence>
<dbReference type="InterPro" id="IPR004960">
    <property type="entry name" value="LipA_acyltrans"/>
</dbReference>
<proteinExistence type="predicted"/>
<keyword evidence="5" id="KW-0472">Membrane</keyword>